<dbReference type="GO" id="GO:0020037">
    <property type="term" value="F:heme binding"/>
    <property type="evidence" value="ECO:0007669"/>
    <property type="project" value="InterPro"/>
</dbReference>
<dbReference type="Pfam" id="PF01152">
    <property type="entry name" value="Bac_globin"/>
    <property type="match status" value="1"/>
</dbReference>
<evidence type="ECO:0000313" key="5">
    <source>
        <dbReference type="EMBL" id="VDC24896.1"/>
    </source>
</evidence>
<evidence type="ECO:0000256" key="4">
    <source>
        <dbReference type="ARBA" id="ARBA00023004"/>
    </source>
</evidence>
<dbReference type="GO" id="GO:0019825">
    <property type="term" value="F:oxygen binding"/>
    <property type="evidence" value="ECO:0007669"/>
    <property type="project" value="InterPro"/>
</dbReference>
<keyword evidence="3" id="KW-0479">Metal-binding</keyword>
<dbReference type="Proteomes" id="UP000270468">
    <property type="component" value="Unassembled WGS sequence"/>
</dbReference>
<evidence type="ECO:0000313" key="6">
    <source>
        <dbReference type="Proteomes" id="UP000270468"/>
    </source>
</evidence>
<dbReference type="Gene3D" id="1.10.490.10">
    <property type="entry name" value="Globins"/>
    <property type="match status" value="1"/>
</dbReference>
<dbReference type="InterPro" id="IPR012292">
    <property type="entry name" value="Globin/Proto"/>
</dbReference>
<dbReference type="InterPro" id="IPR009050">
    <property type="entry name" value="Globin-like_sf"/>
</dbReference>
<name>A0A3P5X2Y4_9BACL</name>
<reference evidence="5 6" key="1">
    <citation type="submission" date="2018-11" db="EMBL/GenBank/DDBJ databases">
        <authorList>
            <person name="Criscuolo A."/>
        </authorList>
    </citation>
    <scope>NUCLEOTIDE SEQUENCE [LARGE SCALE GENOMIC DNA]</scope>
    <source>
        <strain evidence="5">ATB-66</strain>
    </source>
</reference>
<keyword evidence="6" id="KW-1185">Reference proteome</keyword>
<protein>
    <submittedName>
        <fullName evidence="5">Group 2 truncated hemoglobin YjbI</fullName>
    </submittedName>
</protein>
<proteinExistence type="predicted"/>
<dbReference type="SUPFAM" id="SSF46458">
    <property type="entry name" value="Globin-like"/>
    <property type="match status" value="1"/>
</dbReference>
<keyword evidence="1" id="KW-0813">Transport</keyword>
<sequence>MYSEEFGPPAMKYRHLPFEVTPKRARCWLRCMGEAFEEVGLDQTEAGQFFYSRLQQVAGAMINTMD</sequence>
<gene>
    <name evidence="5" type="primary">yjbI_1</name>
    <name evidence="5" type="ORF">FILTAD_01119</name>
</gene>
<evidence type="ECO:0000256" key="1">
    <source>
        <dbReference type="ARBA" id="ARBA00022448"/>
    </source>
</evidence>
<accession>A0A3P5X2Y4</accession>
<organism evidence="5 6">
    <name type="scientific">Filibacter tadaridae</name>
    <dbReference type="NCBI Taxonomy" id="2483811"/>
    <lineage>
        <taxon>Bacteria</taxon>
        <taxon>Bacillati</taxon>
        <taxon>Bacillota</taxon>
        <taxon>Bacilli</taxon>
        <taxon>Bacillales</taxon>
        <taxon>Caryophanaceae</taxon>
        <taxon>Filibacter</taxon>
    </lineage>
</organism>
<dbReference type="GO" id="GO:0046872">
    <property type="term" value="F:metal ion binding"/>
    <property type="evidence" value="ECO:0007669"/>
    <property type="project" value="UniProtKB-KW"/>
</dbReference>
<keyword evidence="4" id="KW-0408">Iron</keyword>
<dbReference type="EMBL" id="UXAV01000031">
    <property type="protein sequence ID" value="VDC24896.1"/>
    <property type="molecule type" value="Genomic_DNA"/>
</dbReference>
<keyword evidence="2" id="KW-0349">Heme</keyword>
<evidence type="ECO:0000256" key="2">
    <source>
        <dbReference type="ARBA" id="ARBA00022617"/>
    </source>
</evidence>
<dbReference type="InterPro" id="IPR001486">
    <property type="entry name" value="Hemoglobin_trunc"/>
</dbReference>
<dbReference type="AlphaFoldDB" id="A0A3P5X2Y4"/>
<evidence type="ECO:0000256" key="3">
    <source>
        <dbReference type="ARBA" id="ARBA00022723"/>
    </source>
</evidence>